<accession>A0A9P6TV16</accession>
<comment type="caution">
    <text evidence="1">The sequence shown here is derived from an EMBL/GenBank/DDBJ whole genome shotgun (WGS) entry which is preliminary data.</text>
</comment>
<proteinExistence type="predicted"/>
<dbReference type="InterPro" id="IPR011024">
    <property type="entry name" value="G_crystallin-like"/>
</dbReference>
<dbReference type="EMBL" id="JAAAJA010001407">
    <property type="protein sequence ID" value="KAG0247421.1"/>
    <property type="molecule type" value="Genomic_DNA"/>
</dbReference>
<sequence length="86" mass="9195">SSAFAAVSTAYTLLTVCNDVNFSGNCITFTGNLNTCYSVHEYNDAISSTKVYGGIFCRLYRDGDCRGAGPLITGPVYNLNDMGFAN</sequence>
<reference evidence="1" key="1">
    <citation type="journal article" date="2020" name="Fungal Divers.">
        <title>Resolving the Mortierellaceae phylogeny through synthesis of multi-gene phylogenetics and phylogenomics.</title>
        <authorList>
            <person name="Vandepol N."/>
            <person name="Liber J."/>
            <person name="Desiro A."/>
            <person name="Na H."/>
            <person name="Kennedy M."/>
            <person name="Barry K."/>
            <person name="Grigoriev I.V."/>
            <person name="Miller A.N."/>
            <person name="O'Donnell K."/>
            <person name="Stajich J.E."/>
            <person name="Bonito G."/>
        </authorList>
    </citation>
    <scope>NUCLEOTIDE SEQUENCE</scope>
    <source>
        <strain evidence="1">KOD948</strain>
    </source>
</reference>
<keyword evidence="2" id="KW-1185">Reference proteome</keyword>
<evidence type="ECO:0000313" key="1">
    <source>
        <dbReference type="EMBL" id="KAG0247421.1"/>
    </source>
</evidence>
<feature type="non-terminal residue" evidence="1">
    <location>
        <position position="86"/>
    </location>
</feature>
<dbReference type="AlphaFoldDB" id="A0A9P6TV16"/>
<name>A0A9P6TV16_9FUNG</name>
<dbReference type="SUPFAM" id="SSF49695">
    <property type="entry name" value="gamma-Crystallin-like"/>
    <property type="match status" value="1"/>
</dbReference>
<dbReference type="OrthoDB" id="5401396at2759"/>
<dbReference type="Gene3D" id="2.60.20.10">
    <property type="entry name" value="Crystallins"/>
    <property type="match status" value="1"/>
</dbReference>
<gene>
    <name evidence="1" type="ORF">BG011_001540</name>
</gene>
<protein>
    <submittedName>
        <fullName evidence="1">Uncharacterized protein</fullName>
    </submittedName>
</protein>
<feature type="non-terminal residue" evidence="1">
    <location>
        <position position="1"/>
    </location>
</feature>
<dbReference type="Proteomes" id="UP000726737">
    <property type="component" value="Unassembled WGS sequence"/>
</dbReference>
<evidence type="ECO:0000313" key="2">
    <source>
        <dbReference type="Proteomes" id="UP000726737"/>
    </source>
</evidence>
<organism evidence="1 2">
    <name type="scientific">Mortierella polycephala</name>
    <dbReference type="NCBI Taxonomy" id="41804"/>
    <lineage>
        <taxon>Eukaryota</taxon>
        <taxon>Fungi</taxon>
        <taxon>Fungi incertae sedis</taxon>
        <taxon>Mucoromycota</taxon>
        <taxon>Mortierellomycotina</taxon>
        <taxon>Mortierellomycetes</taxon>
        <taxon>Mortierellales</taxon>
        <taxon>Mortierellaceae</taxon>
        <taxon>Mortierella</taxon>
    </lineage>
</organism>